<organism evidence="5 6">
    <name type="scientific">Aphis craccivora</name>
    <name type="common">Cowpea aphid</name>
    <dbReference type="NCBI Taxonomy" id="307492"/>
    <lineage>
        <taxon>Eukaryota</taxon>
        <taxon>Metazoa</taxon>
        <taxon>Ecdysozoa</taxon>
        <taxon>Arthropoda</taxon>
        <taxon>Hexapoda</taxon>
        <taxon>Insecta</taxon>
        <taxon>Pterygota</taxon>
        <taxon>Neoptera</taxon>
        <taxon>Paraneoptera</taxon>
        <taxon>Hemiptera</taxon>
        <taxon>Sternorrhyncha</taxon>
        <taxon>Aphidomorpha</taxon>
        <taxon>Aphidoidea</taxon>
        <taxon>Aphididae</taxon>
        <taxon>Aphidini</taxon>
        <taxon>Aphis</taxon>
        <taxon>Aphis</taxon>
    </lineage>
</organism>
<reference evidence="5 6" key="1">
    <citation type="submission" date="2019-08" db="EMBL/GenBank/DDBJ databases">
        <title>Whole genome of Aphis craccivora.</title>
        <authorList>
            <person name="Voronova N.V."/>
            <person name="Shulinski R.S."/>
            <person name="Bandarenka Y.V."/>
            <person name="Zhorov D.G."/>
            <person name="Warner D."/>
        </authorList>
    </citation>
    <scope>NUCLEOTIDE SEQUENCE [LARGE SCALE GENOMIC DNA]</scope>
    <source>
        <strain evidence="5">180601</strain>
        <tissue evidence="5">Whole Body</tissue>
    </source>
</reference>
<comment type="caution">
    <text evidence="5">The sequence shown here is derived from an EMBL/GenBank/DDBJ whole genome shotgun (WGS) entry which is preliminary data.</text>
</comment>
<evidence type="ECO:0000256" key="3">
    <source>
        <dbReference type="ARBA" id="ARBA00022833"/>
    </source>
</evidence>
<dbReference type="EMBL" id="VUJU01003945">
    <property type="protein sequence ID" value="KAF0756075.1"/>
    <property type="molecule type" value="Genomic_DNA"/>
</dbReference>
<sequence length="73" mass="8722">MALEYVLSEKNKYMLIHQGFLHVKEREHENKIYWKCTEYKKIHCKGRVNIVDDKVTKCIEHNNHIPNAAKIEA</sequence>
<keyword evidence="6" id="KW-1185">Reference proteome</keyword>
<accession>A0A6G0YI26</accession>
<evidence type="ECO:0000256" key="2">
    <source>
        <dbReference type="ARBA" id="ARBA00022771"/>
    </source>
</evidence>
<dbReference type="OrthoDB" id="3066195at2759"/>
<evidence type="ECO:0000313" key="5">
    <source>
        <dbReference type="EMBL" id="KAF0756075.1"/>
    </source>
</evidence>
<evidence type="ECO:0000259" key="4">
    <source>
        <dbReference type="Pfam" id="PF04500"/>
    </source>
</evidence>
<gene>
    <name evidence="5" type="ORF">FWK35_00010040</name>
</gene>
<evidence type="ECO:0000256" key="1">
    <source>
        <dbReference type="ARBA" id="ARBA00022723"/>
    </source>
</evidence>
<keyword evidence="1" id="KW-0479">Metal-binding</keyword>
<name>A0A6G0YI26_APHCR</name>
<dbReference type="Gene3D" id="2.20.25.240">
    <property type="match status" value="1"/>
</dbReference>
<feature type="domain" description="FLYWCH-type" evidence="4">
    <location>
        <begin position="5"/>
        <end position="64"/>
    </location>
</feature>
<proteinExistence type="predicted"/>
<dbReference type="GO" id="GO:0008270">
    <property type="term" value="F:zinc ion binding"/>
    <property type="evidence" value="ECO:0007669"/>
    <property type="project" value="UniProtKB-KW"/>
</dbReference>
<keyword evidence="2" id="KW-0863">Zinc-finger</keyword>
<dbReference type="Proteomes" id="UP000478052">
    <property type="component" value="Unassembled WGS sequence"/>
</dbReference>
<dbReference type="Pfam" id="PF04500">
    <property type="entry name" value="FLYWCH"/>
    <property type="match status" value="1"/>
</dbReference>
<keyword evidence="3" id="KW-0862">Zinc</keyword>
<dbReference type="AlphaFoldDB" id="A0A6G0YI26"/>
<protein>
    <submittedName>
        <fullName evidence="5">FLYWCH-type zinc finger-containing protein 1</fullName>
    </submittedName>
</protein>
<dbReference type="InterPro" id="IPR007588">
    <property type="entry name" value="Znf_FLYWCH"/>
</dbReference>
<evidence type="ECO:0000313" key="6">
    <source>
        <dbReference type="Proteomes" id="UP000478052"/>
    </source>
</evidence>